<keyword evidence="2 5" id="KW-0812">Transmembrane</keyword>
<evidence type="ECO:0000256" key="5">
    <source>
        <dbReference type="SAM" id="Phobius"/>
    </source>
</evidence>
<keyword evidence="3 5" id="KW-1133">Transmembrane helix</keyword>
<feature type="transmembrane region" description="Helical" evidence="5">
    <location>
        <begin position="43"/>
        <end position="63"/>
    </location>
</feature>
<dbReference type="InterPro" id="IPR019408">
    <property type="entry name" value="7TM_GPCR_serpentine_rcpt_Srab"/>
</dbReference>
<feature type="transmembrane region" description="Helical" evidence="5">
    <location>
        <begin position="12"/>
        <end position="31"/>
    </location>
</feature>
<keyword evidence="7" id="KW-1185">Reference proteome</keyword>
<evidence type="ECO:0000256" key="4">
    <source>
        <dbReference type="ARBA" id="ARBA00023136"/>
    </source>
</evidence>
<organism evidence="6 7">
    <name type="scientific">Pristionchus entomophagus</name>
    <dbReference type="NCBI Taxonomy" id="358040"/>
    <lineage>
        <taxon>Eukaryota</taxon>
        <taxon>Metazoa</taxon>
        <taxon>Ecdysozoa</taxon>
        <taxon>Nematoda</taxon>
        <taxon>Chromadorea</taxon>
        <taxon>Rhabditida</taxon>
        <taxon>Rhabditina</taxon>
        <taxon>Diplogasteromorpha</taxon>
        <taxon>Diplogasteroidea</taxon>
        <taxon>Neodiplogasteridae</taxon>
        <taxon>Pristionchus</taxon>
    </lineage>
</organism>
<evidence type="ECO:0008006" key="8">
    <source>
        <dbReference type="Google" id="ProtNLM"/>
    </source>
</evidence>
<keyword evidence="4 5" id="KW-0472">Membrane</keyword>
<sequence length="163" mass="18005">MAHAVWVNMLEAIGVALAIPSICLLLFLIVFTSKFHVNFRILLSILCLSFLLYDSARLTLLVFQFNYGHDVPPRVWATTSATFGIASCAYSATFAMMGAERCFATYRVHNYERNSSKMGRLVTVSLALFNISVPVCIVIYFKGGMIPGTAVVFTEASLLLFVS</sequence>
<comment type="subcellular location">
    <subcellularLocation>
        <location evidence="1">Membrane</location>
        <topology evidence="1">Multi-pass membrane protein</topology>
    </subcellularLocation>
</comment>
<evidence type="ECO:0000313" key="7">
    <source>
        <dbReference type="Proteomes" id="UP001432027"/>
    </source>
</evidence>
<feature type="transmembrane region" description="Helical" evidence="5">
    <location>
        <begin position="75"/>
        <end position="97"/>
    </location>
</feature>
<feature type="non-terminal residue" evidence="6">
    <location>
        <position position="163"/>
    </location>
</feature>
<protein>
    <recommendedName>
        <fullName evidence="8">G protein-coupled receptor</fullName>
    </recommendedName>
</protein>
<dbReference type="AlphaFoldDB" id="A0AAV5U9G7"/>
<reference evidence="6" key="1">
    <citation type="submission" date="2023-10" db="EMBL/GenBank/DDBJ databases">
        <title>Genome assembly of Pristionchus species.</title>
        <authorList>
            <person name="Yoshida K."/>
            <person name="Sommer R.J."/>
        </authorList>
    </citation>
    <scope>NUCLEOTIDE SEQUENCE</scope>
    <source>
        <strain evidence="6">RS0144</strain>
    </source>
</reference>
<comment type="caution">
    <text evidence="6">The sequence shown here is derived from an EMBL/GenBank/DDBJ whole genome shotgun (WGS) entry which is preliminary data.</text>
</comment>
<name>A0AAV5U9G7_9BILA</name>
<evidence type="ECO:0000256" key="1">
    <source>
        <dbReference type="ARBA" id="ARBA00004141"/>
    </source>
</evidence>
<proteinExistence type="predicted"/>
<dbReference type="Pfam" id="PF10292">
    <property type="entry name" value="7TM_GPCR_Srab"/>
    <property type="match status" value="1"/>
</dbReference>
<evidence type="ECO:0000313" key="6">
    <source>
        <dbReference type="EMBL" id="GMT03514.1"/>
    </source>
</evidence>
<dbReference type="PANTHER" id="PTHR47521">
    <property type="entry name" value="SERPENTINE RECEPTOR, CLASS E (EPSILON)-RELATED"/>
    <property type="match status" value="1"/>
</dbReference>
<dbReference type="PANTHER" id="PTHR47521:SF7">
    <property type="entry name" value="SERPENTINE RECEPTOR CLASS EPSILON-6"/>
    <property type="match status" value="1"/>
</dbReference>
<feature type="transmembrane region" description="Helical" evidence="5">
    <location>
        <begin position="146"/>
        <end position="162"/>
    </location>
</feature>
<evidence type="ECO:0000256" key="3">
    <source>
        <dbReference type="ARBA" id="ARBA00022989"/>
    </source>
</evidence>
<feature type="transmembrane region" description="Helical" evidence="5">
    <location>
        <begin position="118"/>
        <end position="140"/>
    </location>
</feature>
<accession>A0AAV5U9G7</accession>
<dbReference type="GO" id="GO:0016020">
    <property type="term" value="C:membrane"/>
    <property type="evidence" value="ECO:0007669"/>
    <property type="project" value="UniProtKB-SubCell"/>
</dbReference>
<evidence type="ECO:0000256" key="2">
    <source>
        <dbReference type="ARBA" id="ARBA00022692"/>
    </source>
</evidence>
<gene>
    <name evidence="6" type="ORF">PENTCL1PPCAC_25688</name>
</gene>
<dbReference type="InterPro" id="IPR052860">
    <property type="entry name" value="NRL-GPCR1"/>
</dbReference>
<dbReference type="EMBL" id="BTSX01000006">
    <property type="protein sequence ID" value="GMT03514.1"/>
    <property type="molecule type" value="Genomic_DNA"/>
</dbReference>
<dbReference type="Proteomes" id="UP001432027">
    <property type="component" value="Unassembled WGS sequence"/>
</dbReference>